<evidence type="ECO:0000313" key="1">
    <source>
        <dbReference type="EMBL" id="PSV95225.1"/>
    </source>
</evidence>
<dbReference type="RefSeq" id="WP_065192230.1">
    <property type="nucleotide sequence ID" value="NZ_PYLW01000015.1"/>
</dbReference>
<evidence type="ECO:0000313" key="2">
    <source>
        <dbReference type="Proteomes" id="UP000241954"/>
    </source>
</evidence>
<protein>
    <submittedName>
        <fullName evidence="1">Uncharacterized protein</fullName>
    </submittedName>
</protein>
<dbReference type="EMBL" id="PYLW01000015">
    <property type="protein sequence ID" value="PSV95225.1"/>
    <property type="molecule type" value="Genomic_DNA"/>
</dbReference>
<accession>A0A2T3MJF1</accession>
<dbReference type="Proteomes" id="UP000241954">
    <property type="component" value="Unassembled WGS sequence"/>
</dbReference>
<reference evidence="1 2" key="1">
    <citation type="submission" date="2018-01" db="EMBL/GenBank/DDBJ databases">
        <title>Whole genome sequencing of Histamine producing bacteria.</title>
        <authorList>
            <person name="Butler K."/>
        </authorList>
    </citation>
    <scope>NUCLEOTIDE SEQUENCE [LARGE SCALE GENOMIC DNA]</scope>
    <source>
        <strain evidence="1 2">NCIMB 13481</strain>
    </source>
</reference>
<gene>
    <name evidence="1" type="ORF">C9I88_13605</name>
</gene>
<proteinExistence type="predicted"/>
<sequence length="103" mass="11716">MRYLLVTGHRLPKFYKANGEVAEVELNYIESKTVAEIDEEGVLSYTTFGGTPPTVRNHWMVDSIEKSLVKLSKHDVFPYKSKLAAKENAKRLGLQSFKYIPVP</sequence>
<name>A0A2T3MJF1_9GAMM</name>
<dbReference type="AlphaFoldDB" id="A0A2T3MJF1"/>
<comment type="caution">
    <text evidence="1">The sequence shown here is derived from an EMBL/GenBank/DDBJ whole genome shotgun (WGS) entry which is preliminary data.</text>
</comment>
<organism evidence="1 2">
    <name type="scientific">Photobacterium iliopiscarium</name>
    <dbReference type="NCBI Taxonomy" id="56192"/>
    <lineage>
        <taxon>Bacteria</taxon>
        <taxon>Pseudomonadati</taxon>
        <taxon>Pseudomonadota</taxon>
        <taxon>Gammaproteobacteria</taxon>
        <taxon>Vibrionales</taxon>
        <taxon>Vibrionaceae</taxon>
        <taxon>Photobacterium</taxon>
    </lineage>
</organism>